<keyword evidence="4 6" id="KW-0472">Membrane</keyword>
<dbReference type="Proteomes" id="UP000569329">
    <property type="component" value="Unassembled WGS sequence"/>
</dbReference>
<dbReference type="GO" id="GO:0016020">
    <property type="term" value="C:membrane"/>
    <property type="evidence" value="ECO:0007669"/>
    <property type="project" value="UniProtKB-SubCell"/>
</dbReference>
<feature type="transmembrane region" description="Helical" evidence="6">
    <location>
        <begin position="489"/>
        <end position="508"/>
    </location>
</feature>
<proteinExistence type="predicted"/>
<keyword evidence="3 6" id="KW-1133">Transmembrane helix</keyword>
<evidence type="ECO:0000256" key="3">
    <source>
        <dbReference type="ARBA" id="ARBA00022989"/>
    </source>
</evidence>
<dbReference type="InterPro" id="IPR008969">
    <property type="entry name" value="CarboxyPept-like_regulatory"/>
</dbReference>
<keyword evidence="2 6" id="KW-0812">Transmembrane</keyword>
<evidence type="ECO:0000313" key="8">
    <source>
        <dbReference type="EMBL" id="MBA8826792.1"/>
    </source>
</evidence>
<evidence type="ECO:0000256" key="6">
    <source>
        <dbReference type="SAM" id="Phobius"/>
    </source>
</evidence>
<dbReference type="Pfam" id="PF13515">
    <property type="entry name" value="FUSC_2"/>
    <property type="match status" value="1"/>
</dbReference>
<name>A0A839DXV3_9PSEU</name>
<feature type="domain" description="Integral membrane bound transporter" evidence="7">
    <location>
        <begin position="403"/>
        <end position="530"/>
    </location>
</feature>
<evidence type="ECO:0000313" key="9">
    <source>
        <dbReference type="Proteomes" id="UP000569329"/>
    </source>
</evidence>
<dbReference type="Gene3D" id="2.60.40.1120">
    <property type="entry name" value="Carboxypeptidase-like, regulatory domain"/>
    <property type="match status" value="1"/>
</dbReference>
<evidence type="ECO:0000259" key="7">
    <source>
        <dbReference type="Pfam" id="PF13515"/>
    </source>
</evidence>
<feature type="transmembrane region" description="Helical" evidence="6">
    <location>
        <begin position="441"/>
        <end position="458"/>
    </location>
</feature>
<dbReference type="Pfam" id="PF13620">
    <property type="entry name" value="CarboxypepD_reg"/>
    <property type="match status" value="1"/>
</dbReference>
<keyword evidence="9" id="KW-1185">Reference proteome</keyword>
<evidence type="ECO:0000256" key="4">
    <source>
        <dbReference type="ARBA" id="ARBA00023136"/>
    </source>
</evidence>
<feature type="transmembrane region" description="Helical" evidence="6">
    <location>
        <begin position="87"/>
        <end position="105"/>
    </location>
</feature>
<comment type="caution">
    <text evidence="8">The sequence shown here is derived from an EMBL/GenBank/DDBJ whole genome shotgun (WGS) entry which is preliminary data.</text>
</comment>
<dbReference type="SUPFAM" id="SSF49464">
    <property type="entry name" value="Carboxypeptidase regulatory domain-like"/>
    <property type="match status" value="1"/>
</dbReference>
<dbReference type="AlphaFoldDB" id="A0A839DXV3"/>
<dbReference type="PANTHER" id="PTHR31086">
    <property type="entry name" value="ALUMINUM-ACTIVATED MALATE TRANSPORTER 10"/>
    <property type="match status" value="1"/>
</dbReference>
<reference evidence="8 9" key="1">
    <citation type="submission" date="2020-07" db="EMBL/GenBank/DDBJ databases">
        <title>Sequencing the genomes of 1000 actinobacteria strains.</title>
        <authorList>
            <person name="Klenk H.-P."/>
        </authorList>
    </citation>
    <scope>NUCLEOTIDE SEQUENCE [LARGE SCALE GENOMIC DNA]</scope>
    <source>
        <strain evidence="8 9">DSM 45975</strain>
    </source>
</reference>
<feature type="transmembrane region" description="Helical" evidence="6">
    <location>
        <begin position="26"/>
        <end position="46"/>
    </location>
</feature>
<feature type="transmembrane region" description="Helical" evidence="6">
    <location>
        <begin position="112"/>
        <end position="138"/>
    </location>
</feature>
<sequence>MASGSPAWLRQFLDRVVASDPGWNRFRMALSGVLSVGVALVVEYGLARLLGLGSRGVLISMLLGAVVSMMGSMALTGSGVWSKVRTAAFFPVAIGLGMAVGTLTAHNRALQLTVFVVVMFLAVFVRRFGMAFFFYGFMGWMGYFFAAFLKASPAQLPILLLAVVVGTVCLLLLSMTVLRVHTGRTLRRTLRAFRSRGRAVAATGADILAADDPDEGPWRRLRGRQVRLAEAALMVEGWLGEQGATPPGWSAAALRRQLIDAQLAVEGIAAAVPQLTRAPSGVREAATRVMRALAAGDQGAAVHAARELRARADAESGSAARQLAASAQDFVAIVRHWASAESGTASGGETEGFEPAVTLAMGNLPGSAAVAKDVSARGAHWNPLSRLDLNTRQAIQVTVAGALAILVGQAVSPTRYYWAAIAAFVAFTGASTRFETFIKSFNRVLGTLAGLFVAIALARLTAGHTYLIIAVILACLFCGFYLMRVSYALMIFFITIMLAQLYTVLNQLSDQVMLLRLEETAIGAGIGIAVSLVVIPLSTKDTVRSARANFFADLAVLLRAAAHRLGVPGESENEEEGDPDGLARVLDHRLQQTNMVAAPLMRQRLAGSDSRRLRHRVVLYTVCASYARELAAVLRRVEADPRPDGTGRACRYLAAVASELVEHRPGQDTSEIDRNLYLAARALQQRTTPTTEPVRHALSRLHQVLYQLATASEVAASPYLIPDEESDEAEAPVRAERPAASEPRDTALHGSVQGGNGEPLPRAVITLIGTHGQQVRRTEVDEEGSYAFPELPPEAVTMVATAAGFASEATFAPTTGAGEQRHDFTLSPTPVRRA</sequence>
<evidence type="ECO:0000256" key="1">
    <source>
        <dbReference type="ARBA" id="ARBA00004141"/>
    </source>
</evidence>
<feature type="transmembrane region" description="Helical" evidence="6">
    <location>
        <begin position="520"/>
        <end position="537"/>
    </location>
</feature>
<protein>
    <recommendedName>
        <fullName evidence="7">Integral membrane bound transporter domain-containing protein</fullName>
    </recommendedName>
</protein>
<gene>
    <name evidence="8" type="ORF">FHX42_004171</name>
</gene>
<feature type="compositionally biased region" description="Basic and acidic residues" evidence="5">
    <location>
        <begin position="731"/>
        <end position="747"/>
    </location>
</feature>
<organism evidence="8 9">
    <name type="scientific">Halosaccharopolyspora lacisalsi</name>
    <dbReference type="NCBI Taxonomy" id="1000566"/>
    <lineage>
        <taxon>Bacteria</taxon>
        <taxon>Bacillati</taxon>
        <taxon>Actinomycetota</taxon>
        <taxon>Actinomycetes</taxon>
        <taxon>Pseudonocardiales</taxon>
        <taxon>Pseudonocardiaceae</taxon>
        <taxon>Halosaccharopolyspora</taxon>
    </lineage>
</organism>
<comment type="subcellular location">
    <subcellularLocation>
        <location evidence="1">Membrane</location>
        <topology evidence="1">Multi-pass membrane protein</topology>
    </subcellularLocation>
</comment>
<evidence type="ECO:0000256" key="2">
    <source>
        <dbReference type="ARBA" id="ARBA00022692"/>
    </source>
</evidence>
<feature type="region of interest" description="Disordered" evidence="5">
    <location>
        <begin position="813"/>
        <end position="834"/>
    </location>
</feature>
<dbReference type="InterPro" id="IPR049453">
    <property type="entry name" value="Memb_transporter_dom"/>
</dbReference>
<feature type="region of interest" description="Disordered" evidence="5">
    <location>
        <begin position="723"/>
        <end position="758"/>
    </location>
</feature>
<feature type="transmembrane region" description="Helical" evidence="6">
    <location>
        <begin position="58"/>
        <end position="81"/>
    </location>
</feature>
<evidence type="ECO:0000256" key="5">
    <source>
        <dbReference type="SAM" id="MobiDB-lite"/>
    </source>
</evidence>
<accession>A0A839DXV3</accession>
<dbReference type="RefSeq" id="WP_182545985.1">
    <property type="nucleotide sequence ID" value="NZ_JACGWZ010000006.1"/>
</dbReference>
<feature type="transmembrane region" description="Helical" evidence="6">
    <location>
        <begin position="394"/>
        <end position="411"/>
    </location>
</feature>
<feature type="transmembrane region" description="Helical" evidence="6">
    <location>
        <begin position="464"/>
        <end position="482"/>
    </location>
</feature>
<feature type="transmembrane region" description="Helical" evidence="6">
    <location>
        <begin position="158"/>
        <end position="178"/>
    </location>
</feature>
<feature type="transmembrane region" description="Helical" evidence="6">
    <location>
        <begin position="417"/>
        <end position="434"/>
    </location>
</feature>
<dbReference type="EMBL" id="JACGWZ010000006">
    <property type="protein sequence ID" value="MBA8826792.1"/>
    <property type="molecule type" value="Genomic_DNA"/>
</dbReference>